<proteinExistence type="predicted"/>
<evidence type="ECO:0000313" key="5">
    <source>
        <dbReference type="Proteomes" id="UP000663829"/>
    </source>
</evidence>
<feature type="transmembrane region" description="Helical" evidence="2">
    <location>
        <begin position="767"/>
        <end position="788"/>
    </location>
</feature>
<keyword evidence="2" id="KW-0812">Transmembrane</keyword>
<keyword evidence="2" id="KW-1133">Transmembrane helix</keyword>
<dbReference type="OrthoDB" id="410267at2759"/>
<feature type="transmembrane region" description="Helical" evidence="2">
    <location>
        <begin position="696"/>
        <end position="716"/>
    </location>
</feature>
<dbReference type="InterPro" id="IPR050327">
    <property type="entry name" value="Proton-linked_MCT"/>
</dbReference>
<feature type="transmembrane region" description="Helical" evidence="2">
    <location>
        <begin position="346"/>
        <end position="367"/>
    </location>
</feature>
<feature type="compositionally biased region" description="Polar residues" evidence="1">
    <location>
        <begin position="534"/>
        <end position="555"/>
    </location>
</feature>
<gene>
    <name evidence="3" type="ORF">GPM918_LOCUS5854</name>
    <name evidence="4" type="ORF">SRO942_LOCUS5854</name>
</gene>
<dbReference type="Gene3D" id="1.20.1250.20">
    <property type="entry name" value="MFS general substrate transporter like domains"/>
    <property type="match status" value="2"/>
</dbReference>
<sequence length="933" mass="104637">MCQSSSYGFKKKEKMITTNNNNGENNNSIKRVLSSSTPPSSPPLLKEKEKKHVHYPISPEENQQIFMYEKQQKKNKISLIKNKQQEEEQDHLLITSPKTDTIIYVGEEIANGLNHDKNLTGNTVENFINAYRQLIEDKNQLSNGHAIKINDDDGRRRCGTCCCLSRVIRRQLSKSCSPIQEFVQVQSSWSWVILIAGFLTYSIGEALTSVFPILFVALQAEFTNEGSSRLAWVQSMMNSVPCLIGPIASILTTRLGYRKTTMLGGFITSMSLLASSFARKLEILYLTMGFCYSFGNSLVLVATVVAVTEHFEYKPSFASGVTISGGAFGQCVFAIVLQKLINRYKWYGALMLFSGIVFLIVAFGALFREVEYDEDEEEEEEEEIDEETENQGEGGKNENGGGNTELETLEKNESTKGKKDDNIDETTTDFNRTDDDATDMVFYDQLGKQDLYDQYSKSELCLPTAVRQHFEDEYLYRKATRDGYQLSHEDRAASINQIDLQEQQSVPIEHSSSCKDIVFPEPIAETLAPLSLIKPTNSKSNNSATKKRSNVNPSSKFVRRTQRSSSTNNDPGVTTVLHYPFHHQHHHPQRHRHSSVCHHPAHHHSHHTSALQCNYGANISQLRLCSKNIYNYESLLNICKLQSLHFRIDRSLSCPNLFSSKQLIPFPVVGDEDEDEKKTRNPFKIIYRELCQLVKVLRILPFLLLCFSVTIITIFYDATWTFLIDYMKKNHLSDDTGSHLILAVGIISIFGEIGYGYMGDSKRIHPLYLYATSLTVSGLCHSLIPFAIKSSSKLLPLMLFIGFLQSAQEVLMPILCIKFAGATNFPSAYGMLLLCQGISSLLGPPLLGAIADRMRSYDLTYYAISLGTVVASSFLFTMPLVQKFYKYIRVKKKTNSTITSGGSGNASGIASASDGNGITRATSSSFVNHNNNN</sequence>
<feature type="transmembrane region" description="Helical" evidence="2">
    <location>
        <begin position="317"/>
        <end position="340"/>
    </location>
</feature>
<reference evidence="3" key="1">
    <citation type="submission" date="2021-02" db="EMBL/GenBank/DDBJ databases">
        <authorList>
            <person name="Nowell W R."/>
        </authorList>
    </citation>
    <scope>NUCLEOTIDE SEQUENCE</scope>
</reference>
<feature type="transmembrane region" description="Helical" evidence="2">
    <location>
        <begin position="859"/>
        <end position="881"/>
    </location>
</feature>
<dbReference type="InterPro" id="IPR011701">
    <property type="entry name" value="MFS"/>
</dbReference>
<dbReference type="AlphaFoldDB" id="A0A813W1H7"/>
<accession>A0A813W1H7</accession>
<organism evidence="3 5">
    <name type="scientific">Didymodactylos carnosus</name>
    <dbReference type="NCBI Taxonomy" id="1234261"/>
    <lineage>
        <taxon>Eukaryota</taxon>
        <taxon>Metazoa</taxon>
        <taxon>Spiralia</taxon>
        <taxon>Gnathifera</taxon>
        <taxon>Rotifera</taxon>
        <taxon>Eurotatoria</taxon>
        <taxon>Bdelloidea</taxon>
        <taxon>Philodinida</taxon>
        <taxon>Philodinidae</taxon>
        <taxon>Didymodactylos</taxon>
    </lineage>
</organism>
<name>A0A813W1H7_9BILA</name>
<dbReference type="InterPro" id="IPR036259">
    <property type="entry name" value="MFS_trans_sf"/>
</dbReference>
<feature type="region of interest" description="Disordered" evidence="1">
    <location>
        <begin position="1"/>
        <end position="48"/>
    </location>
</feature>
<dbReference type="Pfam" id="PF07690">
    <property type="entry name" value="MFS_1"/>
    <property type="match status" value="2"/>
</dbReference>
<feature type="transmembrane region" description="Helical" evidence="2">
    <location>
        <begin position="736"/>
        <end position="755"/>
    </location>
</feature>
<keyword evidence="5" id="KW-1185">Reference proteome</keyword>
<dbReference type="PANTHER" id="PTHR11360">
    <property type="entry name" value="MONOCARBOXYLATE TRANSPORTER"/>
    <property type="match status" value="1"/>
</dbReference>
<comment type="caution">
    <text evidence="3">The sequence shown here is derived from an EMBL/GenBank/DDBJ whole genome shotgun (WGS) entry which is preliminary data.</text>
</comment>
<protein>
    <submittedName>
        <fullName evidence="3">Uncharacterized protein</fullName>
    </submittedName>
</protein>
<dbReference type="PANTHER" id="PTHR11360:SF260">
    <property type="entry name" value="MFS DOMAIN-CONTAINING PROTEIN"/>
    <property type="match status" value="1"/>
</dbReference>
<dbReference type="Proteomes" id="UP000663829">
    <property type="component" value="Unassembled WGS sequence"/>
</dbReference>
<feature type="region of interest" description="Disordered" evidence="1">
    <location>
        <begin position="533"/>
        <end position="574"/>
    </location>
</feature>
<feature type="compositionally biased region" description="Polar residues" evidence="1">
    <location>
        <begin position="563"/>
        <end position="572"/>
    </location>
</feature>
<dbReference type="EMBL" id="CAJOBC010000869">
    <property type="protein sequence ID" value="CAF3634357.1"/>
    <property type="molecule type" value="Genomic_DNA"/>
</dbReference>
<feature type="transmembrane region" description="Helical" evidence="2">
    <location>
        <begin position="191"/>
        <end position="218"/>
    </location>
</feature>
<dbReference type="GO" id="GO:0008028">
    <property type="term" value="F:monocarboxylic acid transmembrane transporter activity"/>
    <property type="evidence" value="ECO:0007669"/>
    <property type="project" value="TreeGrafter"/>
</dbReference>
<evidence type="ECO:0000313" key="3">
    <source>
        <dbReference type="EMBL" id="CAF0846694.1"/>
    </source>
</evidence>
<feature type="region of interest" description="Disordered" evidence="1">
    <location>
        <begin position="372"/>
        <end position="434"/>
    </location>
</feature>
<feature type="region of interest" description="Disordered" evidence="1">
    <location>
        <begin position="582"/>
        <end position="601"/>
    </location>
</feature>
<feature type="transmembrane region" description="Helical" evidence="2">
    <location>
        <begin position="230"/>
        <end position="248"/>
    </location>
</feature>
<evidence type="ECO:0000256" key="1">
    <source>
        <dbReference type="SAM" id="MobiDB-lite"/>
    </source>
</evidence>
<dbReference type="EMBL" id="CAJNOQ010000869">
    <property type="protein sequence ID" value="CAF0846694.1"/>
    <property type="molecule type" value="Genomic_DNA"/>
</dbReference>
<dbReference type="Proteomes" id="UP000681722">
    <property type="component" value="Unassembled WGS sequence"/>
</dbReference>
<feature type="compositionally biased region" description="Acidic residues" evidence="1">
    <location>
        <begin position="372"/>
        <end position="390"/>
    </location>
</feature>
<evidence type="ECO:0000256" key="2">
    <source>
        <dbReference type="SAM" id="Phobius"/>
    </source>
</evidence>
<feature type="transmembrane region" description="Helical" evidence="2">
    <location>
        <begin position="794"/>
        <end position="816"/>
    </location>
</feature>
<feature type="compositionally biased region" description="Low complexity" evidence="1">
    <location>
        <begin position="19"/>
        <end position="38"/>
    </location>
</feature>
<evidence type="ECO:0000313" key="4">
    <source>
        <dbReference type="EMBL" id="CAF3634357.1"/>
    </source>
</evidence>
<feature type="compositionally biased region" description="Gly residues" evidence="1">
    <location>
        <begin position="392"/>
        <end position="403"/>
    </location>
</feature>
<dbReference type="SUPFAM" id="SSF103473">
    <property type="entry name" value="MFS general substrate transporter"/>
    <property type="match status" value="1"/>
</dbReference>
<feature type="compositionally biased region" description="Basic and acidic residues" evidence="1">
    <location>
        <begin position="408"/>
        <end position="421"/>
    </location>
</feature>
<keyword evidence="2" id="KW-0472">Membrane</keyword>
<feature type="transmembrane region" description="Helical" evidence="2">
    <location>
        <begin position="283"/>
        <end position="305"/>
    </location>
</feature>
<feature type="transmembrane region" description="Helical" evidence="2">
    <location>
        <begin position="828"/>
        <end position="847"/>
    </location>
</feature>